<dbReference type="AlphaFoldDB" id="A0A317C8L6"/>
<keyword evidence="5" id="KW-1185">Reference proteome</keyword>
<evidence type="ECO:0000256" key="2">
    <source>
        <dbReference type="SAM" id="SignalP"/>
    </source>
</evidence>
<dbReference type="EMBL" id="QGKL01000039">
    <property type="protein sequence ID" value="PWQ94637.1"/>
    <property type="molecule type" value="Genomic_DNA"/>
</dbReference>
<comment type="similarity">
    <text evidence="1">Belongs to the transglycosylase Slt family.</text>
</comment>
<gene>
    <name evidence="4" type="ORF">DKT75_15190</name>
</gene>
<comment type="caution">
    <text evidence="4">The sequence shown here is derived from an EMBL/GenBank/DDBJ whole genome shotgun (WGS) entry which is preliminary data.</text>
</comment>
<evidence type="ECO:0000259" key="3">
    <source>
        <dbReference type="Pfam" id="PF01464"/>
    </source>
</evidence>
<dbReference type="CDD" id="cd13401">
    <property type="entry name" value="Slt70-like"/>
    <property type="match status" value="1"/>
</dbReference>
<dbReference type="Pfam" id="PF01464">
    <property type="entry name" value="SLT"/>
    <property type="match status" value="1"/>
</dbReference>
<feature type="domain" description="Transglycosylase SLT" evidence="3">
    <location>
        <begin position="106"/>
        <end position="213"/>
    </location>
</feature>
<feature type="chain" id="PRO_5016295818" evidence="2">
    <location>
        <begin position="27"/>
        <end position="230"/>
    </location>
</feature>
<evidence type="ECO:0000313" key="5">
    <source>
        <dbReference type="Proteomes" id="UP000245506"/>
    </source>
</evidence>
<proteinExistence type="inferred from homology"/>
<keyword evidence="2" id="KW-0732">Signal</keyword>
<dbReference type="Gene3D" id="1.10.530.10">
    <property type="match status" value="1"/>
</dbReference>
<name>A0A317C8L6_9GAMM</name>
<dbReference type="OrthoDB" id="92254at2"/>
<accession>A0A317C8L6</accession>
<dbReference type="PANTHER" id="PTHR37423:SF2">
    <property type="entry name" value="MEMBRANE-BOUND LYTIC MUREIN TRANSGLYCOSYLASE C"/>
    <property type="match status" value="1"/>
</dbReference>
<dbReference type="SUPFAM" id="SSF53955">
    <property type="entry name" value="Lysozyme-like"/>
    <property type="match status" value="1"/>
</dbReference>
<evidence type="ECO:0000256" key="1">
    <source>
        <dbReference type="ARBA" id="ARBA00007734"/>
    </source>
</evidence>
<protein>
    <submittedName>
        <fullName evidence="4">Transglycosylase</fullName>
    </submittedName>
</protein>
<feature type="signal peptide" evidence="2">
    <location>
        <begin position="1"/>
        <end position="26"/>
    </location>
</feature>
<organism evidence="4 5">
    <name type="scientific">Leucothrix arctica</name>
    <dbReference type="NCBI Taxonomy" id="1481894"/>
    <lineage>
        <taxon>Bacteria</taxon>
        <taxon>Pseudomonadati</taxon>
        <taxon>Pseudomonadota</taxon>
        <taxon>Gammaproteobacteria</taxon>
        <taxon>Thiotrichales</taxon>
        <taxon>Thiotrichaceae</taxon>
        <taxon>Leucothrix</taxon>
    </lineage>
</organism>
<dbReference type="RefSeq" id="WP_109824286.1">
    <property type="nucleotide sequence ID" value="NZ_QGKL01000039.1"/>
</dbReference>
<sequence length="230" mass="25681">MKFNLPVLSVLTGLIITAASVQTALADVYAYHGANGERILTDKRLNDKNFRLVKTYKTPKKVRPVSLKKSTAKPAKATKAASSAANVFQCGNKAFIKKQQRHYRQIIRTYAAKYGVEEALIHSVVKQESCFNEKAKSRVGAMGLMQLMPGTAAHLKVKDPWNPEQNIHGGVKYLSWMLKRFNGNKKFALAAYNAGPGRVDQYGGIPPFRETRNYVKRIMADYSLMKDNGL</sequence>
<dbReference type="InterPro" id="IPR023346">
    <property type="entry name" value="Lysozyme-like_dom_sf"/>
</dbReference>
<reference evidence="4 5" key="1">
    <citation type="submission" date="2018-05" db="EMBL/GenBank/DDBJ databases">
        <title>Leucothrix arctica sp. nov., isolated from Arctic seawater.</title>
        <authorList>
            <person name="Choi A."/>
            <person name="Baek K."/>
        </authorList>
    </citation>
    <scope>NUCLEOTIDE SEQUENCE [LARGE SCALE GENOMIC DNA]</scope>
    <source>
        <strain evidence="4 5">IMCC9719</strain>
    </source>
</reference>
<dbReference type="InterPro" id="IPR008258">
    <property type="entry name" value="Transglycosylase_SLT_dom_1"/>
</dbReference>
<evidence type="ECO:0000313" key="4">
    <source>
        <dbReference type="EMBL" id="PWQ94637.1"/>
    </source>
</evidence>
<dbReference type="Proteomes" id="UP000245506">
    <property type="component" value="Unassembled WGS sequence"/>
</dbReference>
<dbReference type="PANTHER" id="PTHR37423">
    <property type="entry name" value="SOLUBLE LYTIC MUREIN TRANSGLYCOSYLASE-RELATED"/>
    <property type="match status" value="1"/>
</dbReference>